<proteinExistence type="predicted"/>
<dbReference type="EMBL" id="JAGGJR010000003">
    <property type="protein sequence ID" value="MBP1872689.1"/>
    <property type="molecule type" value="Genomic_DNA"/>
</dbReference>
<dbReference type="EC" id="3.6.3.-" evidence="1"/>
<accession>A0ACC5SVJ8</accession>
<keyword evidence="1" id="KW-0547">Nucleotide-binding</keyword>
<gene>
    <name evidence="1" type="ORF">J2Z19_002401</name>
</gene>
<protein>
    <submittedName>
        <fullName evidence="1">Octopine/nopaline transport system ATP-binding protein</fullName>
        <ecNumber evidence="1">3.6.3.-</ecNumber>
    </submittedName>
</protein>
<dbReference type="Proteomes" id="UP000823773">
    <property type="component" value="Unassembled WGS sequence"/>
</dbReference>
<keyword evidence="1" id="KW-0067">ATP-binding</keyword>
<keyword evidence="2" id="KW-1185">Reference proteome</keyword>
<organism evidence="1 2">
    <name type="scientific">Ensifer adhaerens</name>
    <name type="common">Sinorhizobium morelense</name>
    <dbReference type="NCBI Taxonomy" id="106592"/>
    <lineage>
        <taxon>Bacteria</taxon>
        <taxon>Pseudomonadati</taxon>
        <taxon>Pseudomonadota</taxon>
        <taxon>Alphaproteobacteria</taxon>
        <taxon>Hyphomicrobiales</taxon>
        <taxon>Rhizobiaceae</taxon>
        <taxon>Sinorhizobium/Ensifer group</taxon>
        <taxon>Ensifer</taxon>
    </lineage>
</organism>
<comment type="caution">
    <text evidence="1">The sequence shown here is derived from an EMBL/GenBank/DDBJ whole genome shotgun (WGS) entry which is preliminary data.</text>
</comment>
<evidence type="ECO:0000313" key="1">
    <source>
        <dbReference type="EMBL" id="MBP1872689.1"/>
    </source>
</evidence>
<sequence length="254" mass="27945">MVATALSVNNIHKSFGSVEVLKGVSFEAKSGDVISLIGSSGSGKSTLLRCINYLETPDEGEITVSGEVIRTVKGKDGKLVAADKRQLEHIRTRLGMVFQSFNLWSHKTILENIIEGPMHVLGMTRKDAIGEAEILMEKVGITPKRDHYPNQLSGGQQQRAAIARALAMKPDVMLFDEPTSALDPELVNEVLLVIKKLAEEGRTMVMVTHEMSLARDISSEVIFLHKGLVEERGAPSQVMRDPKSARLRQFLQMA</sequence>
<reference evidence="1" key="1">
    <citation type="submission" date="2021-03" db="EMBL/GenBank/DDBJ databases">
        <title>Genomic Encyclopedia of Type Strains, Phase IV (KMG-IV): sequencing the most valuable type-strain genomes for metagenomic binning, comparative biology and taxonomic classification.</title>
        <authorList>
            <person name="Goeker M."/>
        </authorList>
    </citation>
    <scope>NUCLEOTIDE SEQUENCE</scope>
    <source>
        <strain evidence="1">DSM 18131</strain>
    </source>
</reference>
<keyword evidence="1" id="KW-0378">Hydrolase</keyword>
<evidence type="ECO:0000313" key="2">
    <source>
        <dbReference type="Proteomes" id="UP000823773"/>
    </source>
</evidence>
<name>A0ACC5SVJ8_ENSAD</name>